<protein>
    <submittedName>
        <fullName evidence="2">Uncharacterized protein</fullName>
    </submittedName>
</protein>
<comment type="caution">
    <text evidence="2">The sequence shown here is derived from an EMBL/GenBank/DDBJ whole genome shotgun (WGS) entry which is preliminary data.</text>
</comment>
<proteinExistence type="predicted"/>
<sequence length="555" mass="60546">MSVVYTRSDSVGRKIVPAPLITVNKNYETNGEGTRKGSSYSITLTGSFIPFKGSPSGSYSSLSQAFWTIGGYPPDETYEANNEDFNHILRKQEALRWLFSEDGGILEWQPAGGQPPVKCYPRVLSINFPEGQWADRCDYTIELEAPWIYINGTTDIEDSFATDLISSSSETWSFEEIVGHESEQYKVTHEVNADGKLGYDGAGSLYGGKQAWEHAKDFVDTRVSGAVDSNIMFAALGASDKITGHYNNVIRIDQDGGTYGVTEEWLLSDSNTYEERQFTVDYNQSQDEYSVTYQGTINGVASGSLAGNASNMNQAKAAIPSIITARTTTISYVGSLLGGRTIPNSPDKQTFALNQIDGIVTFTYQWNTSDNTTVFIIDEAQHSYSLDNLLNTLTFTQTAEGKGSTSTERLANAKSAVYTNSEALALAKTLAGTSLSYNLTSVVKAFGERDGTVRTTWTWTDRDSHGKEVTIQSQEPTAILAVIPIPGRAAGPIIQNMGTQSSEVITVSIRSKRNLTQPTLATEPYGEGGTIISDSSTWNPQTGVADRTTRFRKET</sequence>
<accession>A0A0F9RV53</accession>
<feature type="compositionally biased region" description="Polar residues" evidence="1">
    <location>
        <begin position="532"/>
        <end position="542"/>
    </location>
</feature>
<gene>
    <name evidence="2" type="ORF">LCGC14_0549350</name>
</gene>
<evidence type="ECO:0000256" key="1">
    <source>
        <dbReference type="SAM" id="MobiDB-lite"/>
    </source>
</evidence>
<reference evidence="2" key="1">
    <citation type="journal article" date="2015" name="Nature">
        <title>Complex archaea that bridge the gap between prokaryotes and eukaryotes.</title>
        <authorList>
            <person name="Spang A."/>
            <person name="Saw J.H."/>
            <person name="Jorgensen S.L."/>
            <person name="Zaremba-Niedzwiedzka K."/>
            <person name="Martijn J."/>
            <person name="Lind A.E."/>
            <person name="van Eijk R."/>
            <person name="Schleper C."/>
            <person name="Guy L."/>
            <person name="Ettema T.J."/>
        </authorList>
    </citation>
    <scope>NUCLEOTIDE SEQUENCE</scope>
</reference>
<dbReference type="EMBL" id="LAZR01000750">
    <property type="protein sequence ID" value="KKN58699.1"/>
    <property type="molecule type" value="Genomic_DNA"/>
</dbReference>
<organism evidence="2">
    <name type="scientific">marine sediment metagenome</name>
    <dbReference type="NCBI Taxonomy" id="412755"/>
    <lineage>
        <taxon>unclassified sequences</taxon>
        <taxon>metagenomes</taxon>
        <taxon>ecological metagenomes</taxon>
    </lineage>
</organism>
<evidence type="ECO:0000313" key="2">
    <source>
        <dbReference type="EMBL" id="KKN58699.1"/>
    </source>
</evidence>
<name>A0A0F9RV53_9ZZZZ</name>
<feature type="region of interest" description="Disordered" evidence="1">
    <location>
        <begin position="519"/>
        <end position="555"/>
    </location>
</feature>
<dbReference type="AlphaFoldDB" id="A0A0F9RV53"/>